<dbReference type="GO" id="GO:0000171">
    <property type="term" value="F:ribonuclease MRP activity"/>
    <property type="evidence" value="ECO:0007669"/>
    <property type="project" value="TreeGrafter"/>
</dbReference>
<gene>
    <name evidence="2" type="ORF">L207DRAFT_539880</name>
</gene>
<dbReference type="GO" id="GO:0004526">
    <property type="term" value="F:ribonuclease P activity"/>
    <property type="evidence" value="ECO:0007669"/>
    <property type="project" value="TreeGrafter"/>
</dbReference>
<dbReference type="PANTHER" id="PTHR15396:SF1">
    <property type="entry name" value="RIBONUCLEASE P PROTEIN SUBUNIT P40"/>
    <property type="match status" value="1"/>
</dbReference>
<feature type="region of interest" description="Disordered" evidence="1">
    <location>
        <begin position="1"/>
        <end position="25"/>
    </location>
</feature>
<dbReference type="InterPro" id="IPR013893">
    <property type="entry name" value="RNase_P_Rpp40"/>
</dbReference>
<sequence length="351" mass="39485">MLDFPASTKNEPKCTVTHGAMGHLDPKQPPVKRKPFAAILNLGFVQKAELILPVELYEIIKTNISTEFVNPVYSRVILPLKALVDGDFFNEYIKRGNVLMLSEGQPAVDNMYSLKEGILTLHLDKESYERAGLAGKPEGVKGTRGTKPRWIVEINLRLPSMLHGKRGFDRIVYAFKNVLTTPVTWLFHDLRAAIVPDPLEMHFPSKRTVSPVVSQPIHVFMPPLEPPTEVDPSYGADFEDYAVDIYEWLSLILLESPRIKFDDKIDTFLSRYVPPGDSLTNSKLVKLTWQGFMSPAWAHNTYVQLLLAVPQDAWFTYCAVGFGDGPLGQSKTCTILKLPNAPKEFVSWEIS</sequence>
<dbReference type="GO" id="GO:0030681">
    <property type="term" value="C:multimeric ribonuclease P complex"/>
    <property type="evidence" value="ECO:0007669"/>
    <property type="project" value="TreeGrafter"/>
</dbReference>
<proteinExistence type="predicted"/>
<dbReference type="GO" id="GO:0000447">
    <property type="term" value="P:endonucleolytic cleavage in ITS1 to separate SSU-rRNA from 5.8S rRNA and LSU-rRNA from tricistronic rRNA transcript (SSU-rRNA, 5.8S rRNA, LSU-rRNA)"/>
    <property type="evidence" value="ECO:0007669"/>
    <property type="project" value="TreeGrafter"/>
</dbReference>
<dbReference type="GO" id="GO:0000172">
    <property type="term" value="C:ribonuclease MRP complex"/>
    <property type="evidence" value="ECO:0007669"/>
    <property type="project" value="TreeGrafter"/>
</dbReference>
<dbReference type="STRING" id="1149755.A0A2J6SD60"/>
<keyword evidence="3" id="KW-1185">Reference proteome</keyword>
<evidence type="ECO:0000313" key="2">
    <source>
        <dbReference type="EMBL" id="PMD48701.1"/>
    </source>
</evidence>
<dbReference type="PANTHER" id="PTHR15396">
    <property type="entry name" value="RIBONUCLEASE P PROTEIN SUBUNIT P40"/>
    <property type="match status" value="1"/>
</dbReference>
<evidence type="ECO:0000313" key="3">
    <source>
        <dbReference type="Proteomes" id="UP000235786"/>
    </source>
</evidence>
<evidence type="ECO:0000256" key="1">
    <source>
        <dbReference type="SAM" id="MobiDB-lite"/>
    </source>
</evidence>
<accession>A0A2J6SD60</accession>
<name>A0A2J6SD60_HYAVF</name>
<dbReference type="Proteomes" id="UP000235786">
    <property type="component" value="Unassembled WGS sequence"/>
</dbReference>
<dbReference type="OrthoDB" id="63112at2759"/>
<dbReference type="AlphaFoldDB" id="A0A2J6SD60"/>
<dbReference type="EMBL" id="KZ613937">
    <property type="protein sequence ID" value="PMD48701.1"/>
    <property type="molecule type" value="Genomic_DNA"/>
</dbReference>
<organism evidence="2 3">
    <name type="scientific">Hyaloscypha variabilis (strain UAMH 11265 / GT02V1 / F)</name>
    <name type="common">Meliniomyces variabilis</name>
    <dbReference type="NCBI Taxonomy" id="1149755"/>
    <lineage>
        <taxon>Eukaryota</taxon>
        <taxon>Fungi</taxon>
        <taxon>Dikarya</taxon>
        <taxon>Ascomycota</taxon>
        <taxon>Pezizomycotina</taxon>
        <taxon>Leotiomycetes</taxon>
        <taxon>Helotiales</taxon>
        <taxon>Hyaloscyphaceae</taxon>
        <taxon>Hyaloscypha</taxon>
        <taxon>Hyaloscypha variabilis</taxon>
    </lineage>
</organism>
<dbReference type="GO" id="GO:0001682">
    <property type="term" value="P:tRNA 5'-leader removal"/>
    <property type="evidence" value="ECO:0007669"/>
    <property type="project" value="InterPro"/>
</dbReference>
<protein>
    <submittedName>
        <fullName evidence="2">Uncharacterized protein</fullName>
    </submittedName>
</protein>
<reference evidence="2 3" key="1">
    <citation type="submission" date="2016-04" db="EMBL/GenBank/DDBJ databases">
        <title>A degradative enzymes factory behind the ericoid mycorrhizal symbiosis.</title>
        <authorList>
            <consortium name="DOE Joint Genome Institute"/>
            <person name="Martino E."/>
            <person name="Morin E."/>
            <person name="Grelet G."/>
            <person name="Kuo A."/>
            <person name="Kohler A."/>
            <person name="Daghino S."/>
            <person name="Barry K."/>
            <person name="Choi C."/>
            <person name="Cichocki N."/>
            <person name="Clum A."/>
            <person name="Copeland A."/>
            <person name="Hainaut M."/>
            <person name="Haridas S."/>
            <person name="Labutti K."/>
            <person name="Lindquist E."/>
            <person name="Lipzen A."/>
            <person name="Khouja H.-R."/>
            <person name="Murat C."/>
            <person name="Ohm R."/>
            <person name="Olson A."/>
            <person name="Spatafora J."/>
            <person name="Veneault-Fourrey C."/>
            <person name="Henrissat B."/>
            <person name="Grigoriev I."/>
            <person name="Martin F."/>
            <person name="Perotto S."/>
        </authorList>
    </citation>
    <scope>NUCLEOTIDE SEQUENCE [LARGE SCALE GENOMIC DNA]</scope>
    <source>
        <strain evidence="2 3">F</strain>
    </source>
</reference>
<dbReference type="Pfam" id="PF08584">
    <property type="entry name" value="Ribonuc_P_40"/>
    <property type="match status" value="1"/>
</dbReference>